<keyword evidence="1" id="KW-0472">Membrane</keyword>
<sequence length="214" mass="23537">MTSTNTPSFLPALDNTFGAYLLGTFLGMLQYGVLLYQVQEYCRLYPRDRGVLKCLVAAIVLLETVFSILNIHTCYHYLVLNYFAPPRLLFGVWSINFTPLASAMTVVVAQSFFARRVFLALDAAGTAQAFLVKEFSKSGKWLAAAGSITASVADLLLTAVLIVALRRSRTGFKHTDSLIAVITMYTINTGLLTGIFHVLLWIVMLACGYITTSN</sequence>
<keyword evidence="4" id="KW-1185">Reference proteome</keyword>
<evidence type="ECO:0000313" key="4">
    <source>
        <dbReference type="Proteomes" id="UP000308197"/>
    </source>
</evidence>
<protein>
    <recommendedName>
        <fullName evidence="2">DUF6534 domain-containing protein</fullName>
    </recommendedName>
</protein>
<feature type="transmembrane region" description="Helical" evidence="1">
    <location>
        <begin position="17"/>
        <end position="38"/>
    </location>
</feature>
<evidence type="ECO:0000259" key="2">
    <source>
        <dbReference type="Pfam" id="PF20152"/>
    </source>
</evidence>
<evidence type="ECO:0000313" key="3">
    <source>
        <dbReference type="EMBL" id="TFK84131.1"/>
    </source>
</evidence>
<dbReference type="EMBL" id="ML211340">
    <property type="protein sequence ID" value="TFK84131.1"/>
    <property type="molecule type" value="Genomic_DNA"/>
</dbReference>
<dbReference type="InParanoid" id="A0A5C3P3S5"/>
<feature type="transmembrane region" description="Helical" evidence="1">
    <location>
        <begin position="141"/>
        <end position="166"/>
    </location>
</feature>
<evidence type="ECO:0000256" key="1">
    <source>
        <dbReference type="SAM" id="Phobius"/>
    </source>
</evidence>
<keyword evidence="1" id="KW-1133">Transmembrane helix</keyword>
<feature type="domain" description="DUF6534" evidence="2">
    <location>
        <begin position="151"/>
        <end position="203"/>
    </location>
</feature>
<dbReference type="STRING" id="1314778.A0A5C3P3S5"/>
<dbReference type="AlphaFoldDB" id="A0A5C3P3S5"/>
<dbReference type="Proteomes" id="UP000308197">
    <property type="component" value="Unassembled WGS sequence"/>
</dbReference>
<keyword evidence="1" id="KW-0812">Transmembrane</keyword>
<proteinExistence type="predicted"/>
<feature type="transmembrane region" description="Helical" evidence="1">
    <location>
        <begin position="89"/>
        <end position="109"/>
    </location>
</feature>
<dbReference type="Pfam" id="PF20152">
    <property type="entry name" value="DUF6534"/>
    <property type="match status" value="1"/>
</dbReference>
<accession>A0A5C3P3S5</accession>
<gene>
    <name evidence="3" type="ORF">K466DRAFT_602282</name>
</gene>
<dbReference type="PANTHER" id="PTHR40465">
    <property type="entry name" value="CHROMOSOME 1, WHOLE GENOME SHOTGUN SEQUENCE"/>
    <property type="match status" value="1"/>
</dbReference>
<reference evidence="3 4" key="1">
    <citation type="journal article" date="2019" name="Nat. Ecol. Evol.">
        <title>Megaphylogeny resolves global patterns of mushroom evolution.</title>
        <authorList>
            <person name="Varga T."/>
            <person name="Krizsan K."/>
            <person name="Foldi C."/>
            <person name="Dima B."/>
            <person name="Sanchez-Garcia M."/>
            <person name="Sanchez-Ramirez S."/>
            <person name="Szollosi G.J."/>
            <person name="Szarkandi J.G."/>
            <person name="Papp V."/>
            <person name="Albert L."/>
            <person name="Andreopoulos W."/>
            <person name="Angelini C."/>
            <person name="Antonin V."/>
            <person name="Barry K.W."/>
            <person name="Bougher N.L."/>
            <person name="Buchanan P."/>
            <person name="Buyck B."/>
            <person name="Bense V."/>
            <person name="Catcheside P."/>
            <person name="Chovatia M."/>
            <person name="Cooper J."/>
            <person name="Damon W."/>
            <person name="Desjardin D."/>
            <person name="Finy P."/>
            <person name="Geml J."/>
            <person name="Haridas S."/>
            <person name="Hughes K."/>
            <person name="Justo A."/>
            <person name="Karasinski D."/>
            <person name="Kautmanova I."/>
            <person name="Kiss B."/>
            <person name="Kocsube S."/>
            <person name="Kotiranta H."/>
            <person name="LaButti K.M."/>
            <person name="Lechner B.E."/>
            <person name="Liimatainen K."/>
            <person name="Lipzen A."/>
            <person name="Lukacs Z."/>
            <person name="Mihaltcheva S."/>
            <person name="Morgado L.N."/>
            <person name="Niskanen T."/>
            <person name="Noordeloos M.E."/>
            <person name="Ohm R.A."/>
            <person name="Ortiz-Santana B."/>
            <person name="Ovrebo C."/>
            <person name="Racz N."/>
            <person name="Riley R."/>
            <person name="Savchenko A."/>
            <person name="Shiryaev A."/>
            <person name="Soop K."/>
            <person name="Spirin V."/>
            <person name="Szebenyi C."/>
            <person name="Tomsovsky M."/>
            <person name="Tulloss R.E."/>
            <person name="Uehling J."/>
            <person name="Grigoriev I.V."/>
            <person name="Vagvolgyi C."/>
            <person name="Papp T."/>
            <person name="Martin F.M."/>
            <person name="Miettinen O."/>
            <person name="Hibbett D.S."/>
            <person name="Nagy L.G."/>
        </authorList>
    </citation>
    <scope>NUCLEOTIDE SEQUENCE [LARGE SCALE GENOMIC DNA]</scope>
    <source>
        <strain evidence="3 4">HHB13444</strain>
    </source>
</reference>
<dbReference type="InterPro" id="IPR045339">
    <property type="entry name" value="DUF6534"/>
</dbReference>
<name>A0A5C3P3S5_9APHY</name>
<feature type="transmembrane region" description="Helical" evidence="1">
    <location>
        <begin position="50"/>
        <end position="69"/>
    </location>
</feature>
<dbReference type="PANTHER" id="PTHR40465:SF1">
    <property type="entry name" value="DUF6534 DOMAIN-CONTAINING PROTEIN"/>
    <property type="match status" value="1"/>
</dbReference>
<feature type="transmembrane region" description="Helical" evidence="1">
    <location>
        <begin position="178"/>
        <end position="211"/>
    </location>
</feature>
<organism evidence="3 4">
    <name type="scientific">Polyporus arcularius HHB13444</name>
    <dbReference type="NCBI Taxonomy" id="1314778"/>
    <lineage>
        <taxon>Eukaryota</taxon>
        <taxon>Fungi</taxon>
        <taxon>Dikarya</taxon>
        <taxon>Basidiomycota</taxon>
        <taxon>Agaricomycotina</taxon>
        <taxon>Agaricomycetes</taxon>
        <taxon>Polyporales</taxon>
        <taxon>Polyporaceae</taxon>
        <taxon>Polyporus</taxon>
    </lineage>
</organism>